<keyword evidence="2" id="KW-1185">Reference proteome</keyword>
<dbReference type="Proteomes" id="UP001180453">
    <property type="component" value="Unassembled WGS sequence"/>
</dbReference>
<protein>
    <submittedName>
        <fullName evidence="1">Uncharacterized protein</fullName>
    </submittedName>
</protein>
<gene>
    <name evidence="1" type="ORF">J2X20_004151</name>
</gene>
<dbReference type="EMBL" id="JAVDXU010000003">
    <property type="protein sequence ID" value="MDR7271483.1"/>
    <property type="molecule type" value="Genomic_DNA"/>
</dbReference>
<comment type="caution">
    <text evidence="1">The sequence shown here is derived from an EMBL/GenBank/DDBJ whole genome shotgun (WGS) entry which is preliminary data.</text>
</comment>
<reference evidence="1 2" key="1">
    <citation type="submission" date="2023-07" db="EMBL/GenBank/DDBJ databases">
        <title>Sorghum-associated microbial communities from plants grown in Nebraska, USA.</title>
        <authorList>
            <person name="Schachtman D."/>
        </authorList>
    </citation>
    <scope>NUCLEOTIDE SEQUENCE [LARGE SCALE GENOMIC DNA]</scope>
    <source>
        <strain evidence="1 2">BE314</strain>
    </source>
</reference>
<accession>A0ABU1YRU6</accession>
<sequence>MTTLYEGHVFTPRASGTGPYFGHYRVAVQGSDATASPWVDLAKSWPTQQLACDDATRAARFAIDARNYGSASSRAVEAAARVMMLDGNASGWADAVKAQRAAARERDSLEARLLGAREAHWPDVLVHDDGAGPSRSR</sequence>
<evidence type="ECO:0000313" key="2">
    <source>
        <dbReference type="Proteomes" id="UP001180453"/>
    </source>
</evidence>
<dbReference type="RefSeq" id="WP_310268794.1">
    <property type="nucleotide sequence ID" value="NZ_JAVDXU010000003.1"/>
</dbReference>
<proteinExistence type="predicted"/>
<evidence type="ECO:0000313" key="1">
    <source>
        <dbReference type="EMBL" id="MDR7271483.1"/>
    </source>
</evidence>
<organism evidence="1 2">
    <name type="scientific">Roseateles saccharophilus</name>
    <name type="common">Pseudomonas saccharophila</name>
    <dbReference type="NCBI Taxonomy" id="304"/>
    <lineage>
        <taxon>Bacteria</taxon>
        <taxon>Pseudomonadati</taxon>
        <taxon>Pseudomonadota</taxon>
        <taxon>Betaproteobacteria</taxon>
        <taxon>Burkholderiales</taxon>
        <taxon>Sphaerotilaceae</taxon>
        <taxon>Roseateles</taxon>
    </lineage>
</organism>
<name>A0ABU1YRU6_ROSSA</name>